<dbReference type="AlphaFoldDB" id="S7TCI2"/>
<evidence type="ECO:0000256" key="1">
    <source>
        <dbReference type="SAM" id="MobiDB-lite"/>
    </source>
</evidence>
<dbReference type="Pfam" id="PF08666">
    <property type="entry name" value="SAF"/>
    <property type="match status" value="1"/>
</dbReference>
<sequence>MGRTKALIPMILAVLIAAVGSFFVYNWLRGQKAPMPEIVESRKQETQTVAVAAANIPWGTKLTKEMVKAVPFLKSSIPAGAFIEPDKLVDRVVLVPVRENIPILESMLASADVKTGGMAVVVSPGKRAVAVRGDKVLGLSGLVHPGNRVDVLVSIADDNGEEITKLVLEKIPVLAAGPQMQLNEKGEPMPVDVYTLEVTPEESEKLALAATRGQLHFALRNIQDKDGILTQGATVEKTLASLRGAPPPVAPEPTPTAVKAPRPASRRIIRREPRVTVEVYNGDTKLERRLKY</sequence>
<dbReference type="NCBIfam" id="TIGR03177">
    <property type="entry name" value="pilus_cpaB"/>
    <property type="match status" value="1"/>
</dbReference>
<dbReference type="eggNOG" id="COG3745">
    <property type="taxonomic scope" value="Bacteria"/>
</dbReference>
<reference evidence="4 5" key="1">
    <citation type="journal article" date="2013" name="Genome Announc.">
        <title>Draft genome sequences for three mercury-methylating, sulfate-reducing bacteria.</title>
        <authorList>
            <person name="Brown S.D."/>
            <person name="Hurt R.A.Jr."/>
            <person name="Gilmour C.C."/>
            <person name="Elias D.A."/>
        </authorList>
    </citation>
    <scope>NUCLEOTIDE SEQUENCE [LARGE SCALE GENOMIC DNA]</scope>
    <source>
        <strain evidence="4 5">DSM 2059</strain>
    </source>
</reference>
<feature type="compositionally biased region" description="Pro residues" evidence="1">
    <location>
        <begin position="245"/>
        <end position="254"/>
    </location>
</feature>
<dbReference type="InterPro" id="IPR031571">
    <property type="entry name" value="RcpC_dom"/>
</dbReference>
<feature type="transmembrane region" description="Helical" evidence="2">
    <location>
        <begin position="6"/>
        <end position="28"/>
    </location>
</feature>
<gene>
    <name evidence="4" type="ORF">dsmv_0817</name>
</gene>
<feature type="domain" description="SAF" evidence="3">
    <location>
        <begin position="47"/>
        <end position="109"/>
    </location>
</feature>
<dbReference type="InterPro" id="IPR017592">
    <property type="entry name" value="Pilus_assmbl_Flp-typ_CpaB"/>
</dbReference>
<evidence type="ECO:0000313" key="4">
    <source>
        <dbReference type="EMBL" id="EPR34351.1"/>
    </source>
</evidence>
<comment type="caution">
    <text evidence="4">The sequence shown here is derived from an EMBL/GenBank/DDBJ whole genome shotgun (WGS) entry which is preliminary data.</text>
</comment>
<evidence type="ECO:0000313" key="5">
    <source>
        <dbReference type="Proteomes" id="UP000014977"/>
    </source>
</evidence>
<feature type="region of interest" description="Disordered" evidence="1">
    <location>
        <begin position="244"/>
        <end position="264"/>
    </location>
</feature>
<dbReference type="OrthoDB" id="9788329at2"/>
<dbReference type="PATRIC" id="fig|1121405.3.peg.3829"/>
<accession>S7TCI2</accession>
<keyword evidence="5" id="KW-1185">Reference proteome</keyword>
<proteinExistence type="predicted"/>
<dbReference type="Pfam" id="PF16976">
    <property type="entry name" value="RcpC"/>
    <property type="match status" value="1"/>
</dbReference>
<dbReference type="EMBL" id="ATHJ01000116">
    <property type="protein sequence ID" value="EPR34351.1"/>
    <property type="molecule type" value="Genomic_DNA"/>
</dbReference>
<keyword evidence="2" id="KW-0812">Transmembrane</keyword>
<evidence type="ECO:0000259" key="3">
    <source>
        <dbReference type="SMART" id="SM00858"/>
    </source>
</evidence>
<protein>
    <submittedName>
        <fullName evidence="4">Flp pilus assembly protein CpaB</fullName>
    </submittedName>
</protein>
<dbReference type="Proteomes" id="UP000014977">
    <property type="component" value="Unassembled WGS sequence"/>
</dbReference>
<keyword evidence="2" id="KW-0472">Membrane</keyword>
<dbReference type="InterPro" id="IPR013974">
    <property type="entry name" value="SAF"/>
</dbReference>
<dbReference type="SMART" id="SM00858">
    <property type="entry name" value="SAF"/>
    <property type="match status" value="1"/>
</dbReference>
<evidence type="ECO:0000256" key="2">
    <source>
        <dbReference type="SAM" id="Phobius"/>
    </source>
</evidence>
<keyword evidence="2" id="KW-1133">Transmembrane helix</keyword>
<name>S7TCI2_DESML</name>
<dbReference type="STRING" id="897.B2D07_09745"/>
<dbReference type="RefSeq" id="WP_020878171.1">
    <property type="nucleotide sequence ID" value="NZ_ATHJ01000116.1"/>
</dbReference>
<dbReference type="CDD" id="cd11614">
    <property type="entry name" value="SAF_CpaB_FlgA_like"/>
    <property type="match status" value="1"/>
</dbReference>
<organism evidence="4 5">
    <name type="scientific">Desulfococcus multivorans DSM 2059</name>
    <dbReference type="NCBI Taxonomy" id="1121405"/>
    <lineage>
        <taxon>Bacteria</taxon>
        <taxon>Pseudomonadati</taxon>
        <taxon>Thermodesulfobacteriota</taxon>
        <taxon>Desulfobacteria</taxon>
        <taxon>Desulfobacterales</taxon>
        <taxon>Desulfococcaceae</taxon>
        <taxon>Desulfococcus</taxon>
    </lineage>
</organism>